<organism evidence="1 2">
    <name type="scientific">Asaia siamensis</name>
    <dbReference type="NCBI Taxonomy" id="110479"/>
    <lineage>
        <taxon>Bacteria</taxon>
        <taxon>Pseudomonadati</taxon>
        <taxon>Pseudomonadota</taxon>
        <taxon>Alphaproteobacteria</taxon>
        <taxon>Acetobacterales</taxon>
        <taxon>Acetobacteraceae</taxon>
        <taxon>Asaia</taxon>
    </lineage>
</organism>
<comment type="caution">
    <text evidence="1">The sequence shown here is derived from an EMBL/GenBank/DDBJ whole genome shotgun (WGS) entry which is preliminary data.</text>
</comment>
<evidence type="ECO:0000313" key="2">
    <source>
        <dbReference type="Proteomes" id="UP000637769"/>
    </source>
</evidence>
<dbReference type="EMBL" id="BMCH01000001">
    <property type="protein sequence ID" value="GGC20531.1"/>
    <property type="molecule type" value="Genomic_DNA"/>
</dbReference>
<gene>
    <name evidence="1" type="ORF">GCM10007207_02240</name>
</gene>
<proteinExistence type="predicted"/>
<keyword evidence="2" id="KW-1185">Reference proteome</keyword>
<dbReference type="Proteomes" id="UP000637769">
    <property type="component" value="Unassembled WGS sequence"/>
</dbReference>
<name>A0ABQ1LD44_9PROT</name>
<accession>A0ABQ1LD44</accession>
<evidence type="ECO:0000313" key="1">
    <source>
        <dbReference type="EMBL" id="GGC20531.1"/>
    </source>
</evidence>
<sequence>MSALGGGPACLVSNGINQKADIYLHGGLSGSRSFRKIHEQRSIPPSADKNGWKAVIRCSPESEPNCLNKETFNPGAD</sequence>
<protein>
    <submittedName>
        <fullName evidence="1">Uncharacterized protein</fullName>
    </submittedName>
</protein>
<reference evidence="2" key="1">
    <citation type="journal article" date="2019" name="Int. J. Syst. Evol. Microbiol.">
        <title>The Global Catalogue of Microorganisms (GCM) 10K type strain sequencing project: providing services to taxonomists for standard genome sequencing and annotation.</title>
        <authorList>
            <consortium name="The Broad Institute Genomics Platform"/>
            <consortium name="The Broad Institute Genome Sequencing Center for Infectious Disease"/>
            <person name="Wu L."/>
            <person name="Ma J."/>
        </authorList>
    </citation>
    <scope>NUCLEOTIDE SEQUENCE [LARGE SCALE GENOMIC DNA]</scope>
    <source>
        <strain evidence="2">CCM 7132</strain>
    </source>
</reference>